<accession>A0A0L0F4C3</accession>
<dbReference type="PANTHER" id="PTHR45662:SF2">
    <property type="entry name" value="PHOSPHATIDYLINOSITOL-3-PHOSPHATASE SAC1"/>
    <property type="match status" value="1"/>
</dbReference>
<dbReference type="Proteomes" id="UP000054560">
    <property type="component" value="Unassembled WGS sequence"/>
</dbReference>
<evidence type="ECO:0000313" key="2">
    <source>
        <dbReference type="Proteomes" id="UP000054560"/>
    </source>
</evidence>
<dbReference type="AlphaFoldDB" id="A0A0L0F4C3"/>
<dbReference type="GO" id="GO:0046856">
    <property type="term" value="P:phosphatidylinositol dephosphorylation"/>
    <property type="evidence" value="ECO:0007669"/>
    <property type="project" value="TreeGrafter"/>
</dbReference>
<evidence type="ECO:0000313" key="1">
    <source>
        <dbReference type="EMBL" id="KNC71527.1"/>
    </source>
</evidence>
<sequence>MWAEHGDTISNLYAGTNALKSDFTRTGQRAMEGVLNDSVNSLTRHYLNAFEHDDQQQLLDLLTNSSTLNATDTSAALSHERYLKERQ</sequence>
<gene>
    <name evidence="1" type="ORF">SARC_15932</name>
</gene>
<organism evidence="1 2">
    <name type="scientific">Sphaeroforma arctica JP610</name>
    <dbReference type="NCBI Taxonomy" id="667725"/>
    <lineage>
        <taxon>Eukaryota</taxon>
        <taxon>Ichthyosporea</taxon>
        <taxon>Ichthyophonida</taxon>
        <taxon>Sphaeroforma</taxon>
    </lineage>
</organism>
<dbReference type="GO" id="GO:0043812">
    <property type="term" value="F:phosphatidylinositol-4-phosphate phosphatase activity"/>
    <property type="evidence" value="ECO:0007669"/>
    <property type="project" value="TreeGrafter"/>
</dbReference>
<dbReference type="EMBL" id="KQ248607">
    <property type="protein sequence ID" value="KNC71527.1"/>
    <property type="molecule type" value="Genomic_DNA"/>
</dbReference>
<dbReference type="GO" id="GO:0005783">
    <property type="term" value="C:endoplasmic reticulum"/>
    <property type="evidence" value="ECO:0007669"/>
    <property type="project" value="TreeGrafter"/>
</dbReference>
<protein>
    <submittedName>
        <fullName evidence="1">Uncharacterized protein</fullName>
    </submittedName>
</protein>
<keyword evidence="2" id="KW-1185">Reference proteome</keyword>
<dbReference type="RefSeq" id="XP_014145429.1">
    <property type="nucleotide sequence ID" value="XM_014289954.1"/>
</dbReference>
<proteinExistence type="predicted"/>
<dbReference type="eggNOG" id="KOG1890">
    <property type="taxonomic scope" value="Eukaryota"/>
</dbReference>
<dbReference type="OrthoDB" id="405996at2759"/>
<dbReference type="STRING" id="667725.A0A0L0F4C3"/>
<feature type="non-terminal residue" evidence="1">
    <location>
        <position position="87"/>
    </location>
</feature>
<dbReference type="GeneID" id="25916436"/>
<name>A0A0L0F4C3_9EUKA</name>
<reference evidence="1 2" key="1">
    <citation type="submission" date="2011-02" db="EMBL/GenBank/DDBJ databases">
        <title>The Genome Sequence of Sphaeroforma arctica JP610.</title>
        <authorList>
            <consortium name="The Broad Institute Genome Sequencing Platform"/>
            <person name="Russ C."/>
            <person name="Cuomo C."/>
            <person name="Young S.K."/>
            <person name="Zeng Q."/>
            <person name="Gargeya S."/>
            <person name="Alvarado L."/>
            <person name="Berlin A."/>
            <person name="Chapman S.B."/>
            <person name="Chen Z."/>
            <person name="Freedman E."/>
            <person name="Gellesch M."/>
            <person name="Goldberg J."/>
            <person name="Griggs A."/>
            <person name="Gujja S."/>
            <person name="Heilman E."/>
            <person name="Heiman D."/>
            <person name="Howarth C."/>
            <person name="Mehta T."/>
            <person name="Neiman D."/>
            <person name="Pearson M."/>
            <person name="Roberts A."/>
            <person name="Saif S."/>
            <person name="Shea T."/>
            <person name="Shenoy N."/>
            <person name="Sisk P."/>
            <person name="Stolte C."/>
            <person name="Sykes S."/>
            <person name="White J."/>
            <person name="Yandava C."/>
            <person name="Burger G."/>
            <person name="Gray M.W."/>
            <person name="Holland P.W.H."/>
            <person name="King N."/>
            <person name="Lang F.B.F."/>
            <person name="Roger A.J."/>
            <person name="Ruiz-Trillo I."/>
            <person name="Haas B."/>
            <person name="Nusbaum C."/>
            <person name="Birren B."/>
        </authorList>
    </citation>
    <scope>NUCLEOTIDE SEQUENCE [LARGE SCALE GENOMIC DNA]</scope>
    <source>
        <strain evidence="1 2">JP610</strain>
    </source>
</reference>
<dbReference type="PANTHER" id="PTHR45662">
    <property type="entry name" value="PHOSPHATIDYLINOSITIDE PHOSPHATASE SAC1"/>
    <property type="match status" value="1"/>
</dbReference>